<organism evidence="2">
    <name type="scientific">Chromera velia CCMP2878</name>
    <dbReference type="NCBI Taxonomy" id="1169474"/>
    <lineage>
        <taxon>Eukaryota</taxon>
        <taxon>Sar</taxon>
        <taxon>Alveolata</taxon>
        <taxon>Colpodellida</taxon>
        <taxon>Chromeraceae</taxon>
        <taxon>Chromera</taxon>
    </lineage>
</organism>
<reference evidence="2" key="1">
    <citation type="submission" date="2014-11" db="EMBL/GenBank/DDBJ databases">
        <authorList>
            <person name="Otto D Thomas"/>
            <person name="Naeem Raeece"/>
        </authorList>
    </citation>
    <scope>NUCLEOTIDE SEQUENCE</scope>
</reference>
<feature type="compositionally biased region" description="Gly residues" evidence="1">
    <location>
        <begin position="12"/>
        <end position="45"/>
    </location>
</feature>
<accession>A0A0G4IG22</accession>
<proteinExistence type="predicted"/>
<feature type="compositionally biased region" description="Basic and acidic residues" evidence="1">
    <location>
        <begin position="462"/>
        <end position="473"/>
    </location>
</feature>
<feature type="region of interest" description="Disordered" evidence="1">
    <location>
        <begin position="462"/>
        <end position="514"/>
    </location>
</feature>
<gene>
    <name evidence="2" type="ORF">Cvel_2503</name>
</gene>
<protein>
    <submittedName>
        <fullName evidence="2">Uncharacterized protein</fullName>
    </submittedName>
</protein>
<feature type="compositionally biased region" description="Low complexity" evidence="1">
    <location>
        <begin position="482"/>
        <end position="503"/>
    </location>
</feature>
<feature type="region of interest" description="Disordered" evidence="1">
    <location>
        <begin position="1"/>
        <end position="69"/>
    </location>
</feature>
<evidence type="ECO:0000313" key="2">
    <source>
        <dbReference type="EMBL" id="CEM56109.1"/>
    </source>
</evidence>
<dbReference type="EMBL" id="CDMZ01005942">
    <property type="protein sequence ID" value="CEM56109.1"/>
    <property type="molecule type" value="Genomic_DNA"/>
</dbReference>
<feature type="region of interest" description="Disordered" evidence="1">
    <location>
        <begin position="2801"/>
        <end position="2826"/>
    </location>
</feature>
<evidence type="ECO:0000256" key="1">
    <source>
        <dbReference type="SAM" id="MobiDB-lite"/>
    </source>
</evidence>
<name>A0A0G4IG22_9ALVE</name>
<dbReference type="VEuPathDB" id="CryptoDB:Cvel_2503"/>
<sequence>MDPAFGRMQTNRGGGSGIGGASAAGAGSRSGFGGGSGMAGSGVGAAGSRMSPGKKKKAPPSPKVEYSKGLKVPIPEDFMASNRPKIDTKRKTGKPMESFYVDPSDRKELEVWKDFLLQYRGNAPANQIQDPGSQYLLPLLMAFKAGALRTRIKERDSDAMDELMVVKSGAAGDYFTRYLSESPGGWRMAVDEIAAEKSKARIFAQKKAKNWGYKERWERGARREASMSLASFKLPVQWVVFKEMNVIVFHKATGEDRSAKVYDLINARFDFELHDSRTTKPLFPQQIPVLDEKGRKEQKLPVCRIILWPPDRVGNGREDRPLYIYSADREQGEEWLLLVKAARFAEKRDLMSWCVRRIVAAETLFGWSNLRLQFEEKIREQEILNSFVSKLLNLPAAKGMNKWKAYYFHKQERVNFYIKYLSQELWDGFKRRQEKCRMEVEELHFLSVKQIQDSYRKRKDMDKWAQRAERDKNTAVSGGMGSSATASRSRGPSRPGSPSRIAAMSDPFAGQAAPGGPLMSRVRMAKIGDALLCAFQPHPATMSVPVTNVNQMAFTKDPLPLSLTWLNVSPDLKYLNATSIGSLTETQLADAVVSQQQQAMSAGGTGGTAGGQSREAAAADRKALAAADKHFVALDQLSSIIVDSTRPKESFKFQTGGWIQKVGKVVKRVNDRTQTLAKQIKLTSGEIESPVSMMNPPEEEKGSEGQAHWLTLCGPKLGTKYGKQRGQFGVNRDEIQMTDVTFSVGAMRFTELTNVLSRVLAQTQGAEAASALTQTMQVYSTFSVLNQTFRSPIVTAENGQAAFNFSGKCEVPLSSDPGNSQMIRAAVLREAHAVIDLWQVRPHRLLLSACVSISELGGASQARGSEGLMLNASLLPELPEELANQPGFNGILGSVEWSASTGSTVSVPTNKRNLSAELLGLARLKALSSFVCISKDHATDGDGRGGADALTSALESLAVRMGAEGKTVEDPHSLCCYQEGDVVEVYIDQLSIAQPPDKNTAYFVEIQCGDVSTCTQLVRVHKPGARVVQFDLHEYLPIFDHGMQGEPARRAVAGGSAPESSFGWHPSLGATARSVDGVLVRVKATRVQDEMSVSLQDPLAPGEVLGPAQGDVVGEVFIPFSDMEVDRVHDAGGTYGLFPGGQARSKGMDGATLACKAGYTGADGEKKDPALSQLVAGGDTFVKMQVFLRQQGQAELRRHYDGDRVVLPGDKVLVMVEVEQKYPETSEMFRKKGCHLGCRDEKGPTGERLDPYEIKSKDKKFTFNERKKGSLGVPLRRPCNRAEHAEGGLLVPYPLVSDANAAALLNSGGMYVVDDSHNKQVTPLPLYCRGVVPHVFRLAPNEFEHMRRKCPGNYKRIRSDGFVPGDVVTRLTHSVMYMPATVLGLRKDRTAIVQIRPDVLTGTSKPEVVDDYLQRFRAAIPKFVDTTDFGSGKRILSGVPLPMIVSMMECGASVYDSKVVRDGSGSLDTYCGQSASCPLDVNSYGGMVPVDSNPSFAAFEWTMHVCFPTRTKMIEWATALRLAIRESAHARQVQFAQVMDEKERRMKLAKLANTDFWDAKPYRVEEGRLEIVVVEASLRKRQSTSVVKKTTGMSTESDTLSLYLTFGYGQVSEGTARAMSQDPDHRTKTRQTKVIRKVVRSILREWHPDKVGQAVMGSVGERQAKPPPGIITDEMAKTAAAEVFPLSDFPEPCAPRNNLIKTLMRMNWSKLQATPEFTVNPTTPDFEKTPGWLEKMAMVGGIEGFNTIAGGTDHYRVPFCEKKEMRSTGGAFFKTNNLDYGPATAPQMVMKVMRKPTYGGGVRSDQCIGLVTIDTREFTDVEKPFKFIWKPIAPPMTYSLYEYEEPTEEEQPPEGQTFMPGVSRGGFEMLKIKKCHVSRVPSELRLKEKALPLIKKAGATEKDLNISIKQSKGKHLMVGNTLFAVKVDSPPADQLFEGEVCLMVRFVPPVGSPVRLLTPAWVEQSSCAAYRDDERERRRDTFDFYGAPVDFNGLHSTFDPMLPLCKIPPGDTPPKAAGGQAPPPYLPLLMPPKAKIDFERYLYARYQTCRGLGDVTQMRGLVEWAKWMRDLPYDLGRGAGLRQWNTFLDCWRGDGATADGRRVNAQNKYALMLLQLAAAADAPDIGAPDELEWEAQAIAALSQKENPTAPLFLAEVWLQGGKQSEFVGECWLPLPNECHKFVDSLPVEVEYVPVLEGGGGRRGGDLEQGEVVLPSGGKLQWVELKKNSGIGRWLLSSQVPLSRSDPKKKGGGGGSTPTQLWIESSFGMSGEGAGTLSVSVKEIRNLPSNAGRARPVVQVWAFRPTGAASASPGGVVGKWDSAPVLNTPVNACRKVELWDLSHSHWIQQERHRNPKAQPKGPFYAWNVTAAAFTGPQEEESRERADAQAHLGRSGPGVGGFSVEVPVRLGASRESAEEMMARVGDPIAVAKTQFHIAQEFQVLTQTSVRPAPTLDLRSISMSPESSQTIWRLCKKGMASCMRPYLWTQFSGAFALKMEVEAFFKNQLMPALTDRRNAEAIDWEAKASNSAWQLLVAKTREVNSFIFQQIVEDVASLRAELQVDFSEGNRPQVNALWKGVTEVCKALVAFSITPNYAWETCPLTCEMRPPRSQNGNAVGQPIRYCRSLAVLAFYWLQAFLHGQGQLGWDWSTTSGEGGVDTAAEDTFYFLYAMCGKNGAPFEDYFAFAGPNGPKAEYTTSGVKVRRAPIIDRQHAAVRDAVLVDSAVMILHRDVHTALSLIGVNLVEVVYPLLISLFASHLPPEALYRLTDLMCNRLQTDASFADPDVAPKIVTAATIAQDAANPQDAEAGDASPVAAAPPRPNFYRDPDCGDMSRARMTLVCLAYSVVMQAVHDLKLHEIFEFVTEQSFMGKPPVLGRGIDPATGRPLENPDDSPIGQVQSRMGQMIGDAAANAGQSMASEGIEGTTIVRNEKTRMCWSLTAGAFRRAVQQVVGTIRDPSTVVLMVENGEKAVFANPPQRGSILSVLLTRTQDSPESMILADQNKILQEICVPYPLTFGTKVPAPFTKDFLSASSTPTQSGVYSEAIPGKLPGVTTADLENFFLPAIRYAACFTDSYKADKDNPRAFLFVRIDAIKNFGNPGQHILPSVKVTVSETSKRTNVGRTEKISEGKAGVDVRNFCWEQGNIFVHPLSQPSTINLTLEVFNDVPPGSTLGKVPSEAGRIVLPEHFIPANPMLQQALQNDRSYVPCVSVCHRDLAIQGNQGSGNQRPFLTVSWFLLARRPGPFVEGNTGNPGQTAPFVPRFNLGQQTWGDFGTPSLGKSDEMISAVAKIVDGYDEKMNIFQGGSKGVMRNLKALGGRMLQQVASVAGTGQQAATTYGSLFQYRPQEQSTEDVPGGSMFGGLTISQLQSVFANSVIPWTTHVEDLMTVFGNKQVQGESKNAMLEQLQAPGRKIFLPIVEGHSMQTLATQRPDLLQVLPAQPAIVSLRAILSGIIICSRGTVAHKAALLFDLFADSVLPNANQPSATHAAQLFSFYGFAKPILSETQKGRVMSEVGNPIPAGLSAFYEEKRKDKKNLQSEKAKARLPYNAISTFACGWVVRSVLGRSLMPVSGIEAQSMADSIFDAQGGAGGNTLGTTTVQSAELLEGVSSIEDLPQIPGKGIDVTAAVKRFIVRMGELQTLKFAFEGSGPVPTTASCGCLIDFSQVGNISEIFKGSDPSPGQSKVLRIWYRLGDRAYQGQLPVRRMVYDAASVLFDSSGAIGGGIGGNLTNANRQMVLTDGDRPMFVLKNPEAPAAPASFVLGRKEPGKVTALDKYSFVSLFLKSPLLSETVRQLSGHDREYLESVQLSADVEIDTALADEQDEAFLSEVGKQLGGGMEQTSEEIKAMQEGRATGFGKFMHNMGLSEGAKRERQEDLAEKRGARNRCICVSFRASHTRNATMQGARDFTEKAGAMFKGQFQLLWQHGLTLDLGDTVAEFKDKVSLACQRLASKVGDRNGKAQYKMQVLGEMHQVSVWDEKNKPVKLQDHKTLADYPQLGFTALNCYSKAFRFQIRERTMFEMQELNLKKNTTQIAAASGGRRNSNPNAVAAIVERHPLSIPTLLPDDEPPTDIVEVGGGMRPRVDKLAYVNVTSKDPEKDQDNTPSFVPAMIVSVSKQGTGQAAQAGAACDAAILDFSSPQPASAAAQKDIFPPSEVVMAFGQSADESVREGGIAIALTDVEKRKAMELWKKQLSTAKIAEALTKARTEEKLKGAKPNPEVGGLNVPTKLVEQTLSELRNNRAR</sequence>